<comment type="caution">
    <text evidence="2">The sequence shown here is derived from an EMBL/GenBank/DDBJ whole genome shotgun (WGS) entry which is preliminary data.</text>
</comment>
<dbReference type="GO" id="GO:0051213">
    <property type="term" value="F:dioxygenase activity"/>
    <property type="evidence" value="ECO:0007669"/>
    <property type="project" value="UniProtKB-KW"/>
</dbReference>
<keyword evidence="2" id="KW-0560">Oxidoreductase</keyword>
<sequence>MYKAMTTNLMVESVEETLAFYEGILGFSLVTSVPNDNGQLQFAILQKDKLSLMIQQRASLTQEYPILETSKVQPSVSLYMDVDDFEQLYMELKEKCQVLYEPHTTFYGATEFAIADNNGYVLTFAKV</sequence>
<keyword evidence="2" id="KW-0456">Lyase</keyword>
<dbReference type="EMBL" id="SLXV01000032">
    <property type="protein sequence ID" value="TCP65553.1"/>
    <property type="molecule type" value="Genomic_DNA"/>
</dbReference>
<evidence type="ECO:0000259" key="1">
    <source>
        <dbReference type="PROSITE" id="PS51819"/>
    </source>
</evidence>
<dbReference type="GO" id="GO:0016829">
    <property type="term" value="F:lyase activity"/>
    <property type="evidence" value="ECO:0007669"/>
    <property type="project" value="UniProtKB-KW"/>
</dbReference>
<feature type="domain" description="VOC" evidence="1">
    <location>
        <begin position="1"/>
        <end position="127"/>
    </location>
</feature>
<dbReference type="Gene3D" id="3.10.180.10">
    <property type="entry name" value="2,3-Dihydroxybiphenyl 1,2-Dioxygenase, domain 1"/>
    <property type="match status" value="1"/>
</dbReference>
<evidence type="ECO:0000313" key="2">
    <source>
        <dbReference type="EMBL" id="TCP65553.1"/>
    </source>
</evidence>
<dbReference type="RefSeq" id="WP_131849351.1">
    <property type="nucleotide sequence ID" value="NZ_SLXV01000032.1"/>
</dbReference>
<dbReference type="InterPro" id="IPR004360">
    <property type="entry name" value="Glyas_Fos-R_dOase_dom"/>
</dbReference>
<dbReference type="PROSITE" id="PS51819">
    <property type="entry name" value="VOC"/>
    <property type="match status" value="1"/>
</dbReference>
<dbReference type="Proteomes" id="UP000294746">
    <property type="component" value="Unassembled WGS sequence"/>
</dbReference>
<dbReference type="InterPro" id="IPR037523">
    <property type="entry name" value="VOC_core"/>
</dbReference>
<accession>A0A4R2RQL6</accession>
<name>A0A4R2RQL6_9BACL</name>
<organism evidence="2 3">
    <name type="scientific">Baia soyae</name>
    <dbReference type="NCBI Taxonomy" id="1544746"/>
    <lineage>
        <taxon>Bacteria</taxon>
        <taxon>Bacillati</taxon>
        <taxon>Bacillota</taxon>
        <taxon>Bacilli</taxon>
        <taxon>Bacillales</taxon>
        <taxon>Thermoactinomycetaceae</taxon>
        <taxon>Baia</taxon>
    </lineage>
</organism>
<dbReference type="InterPro" id="IPR029068">
    <property type="entry name" value="Glyas_Bleomycin-R_OHBP_Dase"/>
</dbReference>
<keyword evidence="3" id="KW-1185">Reference proteome</keyword>
<dbReference type="Pfam" id="PF00903">
    <property type="entry name" value="Glyoxalase"/>
    <property type="match status" value="1"/>
</dbReference>
<evidence type="ECO:0000313" key="3">
    <source>
        <dbReference type="Proteomes" id="UP000294746"/>
    </source>
</evidence>
<dbReference type="SUPFAM" id="SSF54593">
    <property type="entry name" value="Glyoxalase/Bleomycin resistance protein/Dihydroxybiphenyl dioxygenase"/>
    <property type="match status" value="1"/>
</dbReference>
<dbReference type="AlphaFoldDB" id="A0A4R2RQL6"/>
<proteinExistence type="predicted"/>
<dbReference type="OrthoDB" id="9795618at2"/>
<gene>
    <name evidence="2" type="ORF">EDD57_13235</name>
</gene>
<keyword evidence="2" id="KW-0223">Dioxygenase</keyword>
<protein>
    <submittedName>
        <fullName evidence="2">Catechol 2,3-dioxygenase-like lactoylglutathione lyase family enzyme</fullName>
    </submittedName>
</protein>
<reference evidence="2 3" key="1">
    <citation type="submission" date="2019-03" db="EMBL/GenBank/DDBJ databases">
        <title>Genomic Encyclopedia of Type Strains, Phase IV (KMG-IV): sequencing the most valuable type-strain genomes for metagenomic binning, comparative biology and taxonomic classification.</title>
        <authorList>
            <person name="Goeker M."/>
        </authorList>
    </citation>
    <scope>NUCLEOTIDE SEQUENCE [LARGE SCALE GENOMIC DNA]</scope>
    <source>
        <strain evidence="2 3">DSM 46831</strain>
    </source>
</reference>